<dbReference type="Pfam" id="PF20684">
    <property type="entry name" value="Fung_rhodopsin"/>
    <property type="match status" value="1"/>
</dbReference>
<dbReference type="AlphaFoldDB" id="A0AAN9YRZ6"/>
<evidence type="ECO:0000256" key="6">
    <source>
        <dbReference type="SAM" id="MobiDB-lite"/>
    </source>
</evidence>
<feature type="region of interest" description="Disordered" evidence="6">
    <location>
        <begin position="337"/>
        <end position="358"/>
    </location>
</feature>
<dbReference type="PANTHER" id="PTHR33048:SF47">
    <property type="entry name" value="INTEGRAL MEMBRANE PROTEIN-RELATED"/>
    <property type="match status" value="1"/>
</dbReference>
<feature type="transmembrane region" description="Helical" evidence="7">
    <location>
        <begin position="31"/>
        <end position="53"/>
    </location>
</feature>
<feature type="domain" description="Rhodopsin" evidence="8">
    <location>
        <begin position="29"/>
        <end position="256"/>
    </location>
</feature>
<proteinExistence type="inferred from homology"/>
<evidence type="ECO:0000256" key="3">
    <source>
        <dbReference type="ARBA" id="ARBA00022989"/>
    </source>
</evidence>
<comment type="caution">
    <text evidence="9">The sequence shown here is derived from an EMBL/GenBank/DDBJ whole genome shotgun (WGS) entry which is preliminary data.</text>
</comment>
<evidence type="ECO:0000256" key="5">
    <source>
        <dbReference type="ARBA" id="ARBA00038359"/>
    </source>
</evidence>
<keyword evidence="2 7" id="KW-0812">Transmembrane</keyword>
<accession>A0AAN9YRZ6</accession>
<evidence type="ECO:0000256" key="7">
    <source>
        <dbReference type="SAM" id="Phobius"/>
    </source>
</evidence>
<dbReference type="Proteomes" id="UP001320420">
    <property type="component" value="Unassembled WGS sequence"/>
</dbReference>
<feature type="transmembrane region" description="Helical" evidence="7">
    <location>
        <begin position="231"/>
        <end position="255"/>
    </location>
</feature>
<name>A0AAN9YRZ6_9PEZI</name>
<reference evidence="9 10" key="1">
    <citation type="submission" date="2024-02" db="EMBL/GenBank/DDBJ databases">
        <title>De novo assembly and annotation of 12 fungi associated with fruit tree decline syndrome in Ontario, Canada.</title>
        <authorList>
            <person name="Sulman M."/>
            <person name="Ellouze W."/>
            <person name="Ilyukhin E."/>
        </authorList>
    </citation>
    <scope>NUCLEOTIDE SEQUENCE [LARGE SCALE GENOMIC DNA]</scope>
    <source>
        <strain evidence="9 10">M11/M66-122</strain>
    </source>
</reference>
<dbReference type="InterPro" id="IPR052337">
    <property type="entry name" value="SAT4-like"/>
</dbReference>
<keyword evidence="10" id="KW-1185">Reference proteome</keyword>
<evidence type="ECO:0000259" key="8">
    <source>
        <dbReference type="Pfam" id="PF20684"/>
    </source>
</evidence>
<sequence>MAAALDLDGPALAPPDGVTSDFSRPENQDGLAIFVLTLCAVVATVCLLLRAYARVYLLRKVGLEEALIVCAYWILVFGICYSVVLPLVKISILLEWCRMFVPRGNRTKSYFYWGCVALITLQIVTGVGIVIALNLQCIPHAAIYDFTVAGQCFPLYNIQVTSASIQLFSDVAIFILPQRVIWDLKMSWQKRLGVSIVFGLGLLACISAAFRLAVTVAFGNAADAVFALGPLVFWATAEMTCGFFIICVPSIPKILKETGVLRKIKRGLGMKTSTTKSKTTDRYGASTTGKGTNTTKDYYKLDEDGVPMDNVKRTESTERLHDEGKLGTNIVRTTRITVTQDSRSDPEANYPATNDWGR</sequence>
<feature type="transmembrane region" description="Helical" evidence="7">
    <location>
        <begin position="192"/>
        <end position="219"/>
    </location>
</feature>
<keyword evidence="4 7" id="KW-0472">Membrane</keyword>
<keyword evidence="3 7" id="KW-1133">Transmembrane helix</keyword>
<gene>
    <name evidence="9" type="ORF">SLS62_006376</name>
</gene>
<dbReference type="EMBL" id="JAKJXP020000046">
    <property type="protein sequence ID" value="KAK7751715.1"/>
    <property type="molecule type" value="Genomic_DNA"/>
</dbReference>
<dbReference type="GO" id="GO:0016020">
    <property type="term" value="C:membrane"/>
    <property type="evidence" value="ECO:0007669"/>
    <property type="project" value="UniProtKB-SubCell"/>
</dbReference>
<dbReference type="InterPro" id="IPR049326">
    <property type="entry name" value="Rhodopsin_dom_fungi"/>
</dbReference>
<feature type="transmembrane region" description="Helical" evidence="7">
    <location>
        <begin position="65"/>
        <end position="90"/>
    </location>
</feature>
<feature type="transmembrane region" description="Helical" evidence="7">
    <location>
        <begin position="110"/>
        <end position="133"/>
    </location>
</feature>
<evidence type="ECO:0000256" key="1">
    <source>
        <dbReference type="ARBA" id="ARBA00004141"/>
    </source>
</evidence>
<dbReference type="PANTHER" id="PTHR33048">
    <property type="entry name" value="PTH11-LIKE INTEGRAL MEMBRANE PROTEIN (AFU_ORTHOLOGUE AFUA_5G11245)"/>
    <property type="match status" value="1"/>
</dbReference>
<protein>
    <recommendedName>
        <fullName evidence="8">Rhodopsin domain-containing protein</fullName>
    </recommendedName>
</protein>
<comment type="similarity">
    <text evidence="5">Belongs to the SAT4 family.</text>
</comment>
<evidence type="ECO:0000313" key="10">
    <source>
        <dbReference type="Proteomes" id="UP001320420"/>
    </source>
</evidence>
<evidence type="ECO:0000313" key="9">
    <source>
        <dbReference type="EMBL" id="KAK7751715.1"/>
    </source>
</evidence>
<comment type="subcellular location">
    <subcellularLocation>
        <location evidence="1">Membrane</location>
        <topology evidence="1">Multi-pass membrane protein</topology>
    </subcellularLocation>
</comment>
<evidence type="ECO:0000256" key="2">
    <source>
        <dbReference type="ARBA" id="ARBA00022692"/>
    </source>
</evidence>
<evidence type="ECO:0000256" key="4">
    <source>
        <dbReference type="ARBA" id="ARBA00023136"/>
    </source>
</evidence>
<organism evidence="9 10">
    <name type="scientific">Diatrype stigma</name>
    <dbReference type="NCBI Taxonomy" id="117547"/>
    <lineage>
        <taxon>Eukaryota</taxon>
        <taxon>Fungi</taxon>
        <taxon>Dikarya</taxon>
        <taxon>Ascomycota</taxon>
        <taxon>Pezizomycotina</taxon>
        <taxon>Sordariomycetes</taxon>
        <taxon>Xylariomycetidae</taxon>
        <taxon>Xylariales</taxon>
        <taxon>Diatrypaceae</taxon>
        <taxon>Diatrype</taxon>
    </lineage>
</organism>